<comment type="similarity">
    <text evidence="10">Belongs to the ELO family.</text>
</comment>
<evidence type="ECO:0000256" key="8">
    <source>
        <dbReference type="ARBA" id="ARBA00023136"/>
    </source>
</evidence>
<dbReference type="OrthoDB" id="10259681at2759"/>
<evidence type="ECO:0000256" key="5">
    <source>
        <dbReference type="ARBA" id="ARBA00022832"/>
    </source>
</evidence>
<keyword evidence="4 10" id="KW-0812">Transmembrane</keyword>
<dbReference type="PANTHER" id="PTHR11157">
    <property type="entry name" value="FATTY ACID ACYL TRANSFERASE-RELATED"/>
    <property type="match status" value="1"/>
</dbReference>
<dbReference type="EC" id="2.3.1.-" evidence="10"/>
<sequence length="277" mass="31084">MLSQLLRALAAADGGAQAVRPLQLLTAAVWPRHPLMHPLLPPVVIAAYLLSVPLLSALCARLATTGKCVPFRIAAFAHNLALALYSGYTAVNIIPLTVSHLRHHGVLSLYCSNALWNAGLSYWSFLFYLSKYVELLDTHLLLVKQKKPSYLHLYHHALTIYCAYWLQLSHTSVSFLFVSLNASVHTIMYSYYALTLLSIRFPFKHLITTLQMLQFVVGIVLALPMFLLQNAQCALLTQKLALSAIILHVLYLLYLFANFYNATYNTNNNKPKKIKSL</sequence>
<evidence type="ECO:0000256" key="9">
    <source>
        <dbReference type="ARBA" id="ARBA00023160"/>
    </source>
</evidence>
<keyword evidence="3 10" id="KW-0808">Transferase</keyword>
<dbReference type="GO" id="GO:0005789">
    <property type="term" value="C:endoplasmic reticulum membrane"/>
    <property type="evidence" value="ECO:0007669"/>
    <property type="project" value="TreeGrafter"/>
</dbReference>
<dbReference type="GO" id="GO:0030148">
    <property type="term" value="P:sphingolipid biosynthetic process"/>
    <property type="evidence" value="ECO:0007669"/>
    <property type="project" value="TreeGrafter"/>
</dbReference>
<reference evidence="11 12" key="1">
    <citation type="journal article" date="2018" name="Mol. Biol. Evol.">
        <title>Analysis of the draft genome of the red seaweed Gracilariopsis chorda provides insights into genome size evolution in Rhodophyta.</title>
        <authorList>
            <person name="Lee J."/>
            <person name="Yang E.C."/>
            <person name="Graf L."/>
            <person name="Yang J.H."/>
            <person name="Qiu H."/>
            <person name="Zel Zion U."/>
            <person name="Chan C.X."/>
            <person name="Stephens T.G."/>
            <person name="Weber A.P.M."/>
            <person name="Boo G.H."/>
            <person name="Boo S.M."/>
            <person name="Kim K.M."/>
            <person name="Shin Y."/>
            <person name="Jung M."/>
            <person name="Lee S.J."/>
            <person name="Yim H.S."/>
            <person name="Lee J.H."/>
            <person name="Bhattacharya D."/>
            <person name="Yoon H.S."/>
        </authorList>
    </citation>
    <scope>NUCLEOTIDE SEQUENCE [LARGE SCALE GENOMIC DNA]</scope>
    <source>
        <strain evidence="11 12">SKKU-2015</strain>
        <tissue evidence="11">Whole body</tissue>
    </source>
</reference>
<feature type="transmembrane region" description="Helical" evidence="10">
    <location>
        <begin position="150"/>
        <end position="167"/>
    </location>
</feature>
<evidence type="ECO:0000256" key="3">
    <source>
        <dbReference type="ARBA" id="ARBA00022679"/>
    </source>
</evidence>
<keyword evidence="9 10" id="KW-0275">Fatty acid biosynthesis</keyword>
<protein>
    <recommendedName>
        <fullName evidence="10">Elongation of fatty acids protein</fullName>
        <ecNumber evidence="10">2.3.1.-</ecNumber>
    </recommendedName>
</protein>
<evidence type="ECO:0000256" key="6">
    <source>
        <dbReference type="ARBA" id="ARBA00022989"/>
    </source>
</evidence>
<dbReference type="PANTHER" id="PTHR11157:SF169">
    <property type="entry name" value="ELONGATION OF FATTY ACIDS PROTEIN"/>
    <property type="match status" value="1"/>
</dbReference>
<evidence type="ECO:0000256" key="10">
    <source>
        <dbReference type="RuleBase" id="RU361115"/>
    </source>
</evidence>
<evidence type="ECO:0000313" key="11">
    <source>
        <dbReference type="EMBL" id="PXF47372.1"/>
    </source>
</evidence>
<evidence type="ECO:0000313" key="12">
    <source>
        <dbReference type="Proteomes" id="UP000247409"/>
    </source>
</evidence>
<name>A0A2V3IYY9_9FLOR</name>
<organism evidence="11 12">
    <name type="scientific">Gracilariopsis chorda</name>
    <dbReference type="NCBI Taxonomy" id="448386"/>
    <lineage>
        <taxon>Eukaryota</taxon>
        <taxon>Rhodophyta</taxon>
        <taxon>Florideophyceae</taxon>
        <taxon>Rhodymeniophycidae</taxon>
        <taxon>Gracilariales</taxon>
        <taxon>Gracilariaceae</taxon>
        <taxon>Gracilariopsis</taxon>
    </lineage>
</organism>
<feature type="transmembrane region" description="Helical" evidence="10">
    <location>
        <begin position="240"/>
        <end position="260"/>
    </location>
</feature>
<evidence type="ECO:0000256" key="2">
    <source>
        <dbReference type="ARBA" id="ARBA00022516"/>
    </source>
</evidence>
<dbReference type="Pfam" id="PF01151">
    <property type="entry name" value="ELO"/>
    <property type="match status" value="1"/>
</dbReference>
<dbReference type="GO" id="GO:0042761">
    <property type="term" value="P:very long-chain fatty acid biosynthetic process"/>
    <property type="evidence" value="ECO:0007669"/>
    <property type="project" value="TreeGrafter"/>
</dbReference>
<evidence type="ECO:0000256" key="7">
    <source>
        <dbReference type="ARBA" id="ARBA00023098"/>
    </source>
</evidence>
<keyword evidence="7 10" id="KW-0443">Lipid metabolism</keyword>
<gene>
    <name evidence="11" type="ORF">BWQ96_02852</name>
</gene>
<dbReference type="InterPro" id="IPR002076">
    <property type="entry name" value="ELO_fam"/>
</dbReference>
<feature type="transmembrane region" description="Helical" evidence="10">
    <location>
        <begin position="206"/>
        <end position="228"/>
    </location>
</feature>
<keyword evidence="2 10" id="KW-0444">Lipid biosynthesis</keyword>
<feature type="transmembrane region" description="Helical" evidence="10">
    <location>
        <begin position="173"/>
        <end position="194"/>
    </location>
</feature>
<dbReference type="GO" id="GO:0034626">
    <property type="term" value="P:fatty acid elongation, polyunsaturated fatty acid"/>
    <property type="evidence" value="ECO:0007669"/>
    <property type="project" value="TreeGrafter"/>
</dbReference>
<feature type="transmembrane region" description="Helical" evidence="10">
    <location>
        <begin position="42"/>
        <end position="63"/>
    </location>
</feature>
<dbReference type="STRING" id="448386.A0A2V3IYY9"/>
<keyword evidence="6 10" id="KW-1133">Transmembrane helix</keyword>
<comment type="subcellular location">
    <subcellularLocation>
        <location evidence="1">Membrane</location>
        <topology evidence="1">Multi-pass membrane protein</topology>
    </subcellularLocation>
</comment>
<feature type="transmembrane region" description="Helical" evidence="10">
    <location>
        <begin position="107"/>
        <end position="129"/>
    </location>
</feature>
<keyword evidence="5 10" id="KW-0276">Fatty acid metabolism</keyword>
<proteinExistence type="inferred from homology"/>
<feature type="transmembrane region" description="Helical" evidence="10">
    <location>
        <begin position="75"/>
        <end position="95"/>
    </location>
</feature>
<dbReference type="GO" id="GO:0019367">
    <property type="term" value="P:fatty acid elongation, saturated fatty acid"/>
    <property type="evidence" value="ECO:0007669"/>
    <property type="project" value="TreeGrafter"/>
</dbReference>
<comment type="catalytic activity">
    <reaction evidence="10">
        <text>an acyl-CoA + malonyl-CoA + H(+) = a 3-oxoacyl-CoA + CO2 + CoA</text>
        <dbReference type="Rhea" id="RHEA:50252"/>
        <dbReference type="ChEBI" id="CHEBI:15378"/>
        <dbReference type="ChEBI" id="CHEBI:16526"/>
        <dbReference type="ChEBI" id="CHEBI:57287"/>
        <dbReference type="ChEBI" id="CHEBI:57384"/>
        <dbReference type="ChEBI" id="CHEBI:58342"/>
        <dbReference type="ChEBI" id="CHEBI:90726"/>
    </reaction>
    <physiologicalReaction direction="left-to-right" evidence="10">
        <dbReference type="Rhea" id="RHEA:50253"/>
    </physiologicalReaction>
</comment>
<dbReference type="GO" id="GO:0034625">
    <property type="term" value="P:fatty acid elongation, monounsaturated fatty acid"/>
    <property type="evidence" value="ECO:0007669"/>
    <property type="project" value="TreeGrafter"/>
</dbReference>
<dbReference type="AlphaFoldDB" id="A0A2V3IYY9"/>
<keyword evidence="12" id="KW-1185">Reference proteome</keyword>
<dbReference type="EMBL" id="NBIV01000025">
    <property type="protein sequence ID" value="PXF47372.1"/>
    <property type="molecule type" value="Genomic_DNA"/>
</dbReference>
<dbReference type="GO" id="GO:0009922">
    <property type="term" value="F:fatty acid elongase activity"/>
    <property type="evidence" value="ECO:0007669"/>
    <property type="project" value="InterPro"/>
</dbReference>
<dbReference type="Proteomes" id="UP000247409">
    <property type="component" value="Unassembled WGS sequence"/>
</dbReference>
<accession>A0A2V3IYY9</accession>
<keyword evidence="8 10" id="KW-0472">Membrane</keyword>
<evidence type="ECO:0000256" key="1">
    <source>
        <dbReference type="ARBA" id="ARBA00004141"/>
    </source>
</evidence>
<evidence type="ECO:0000256" key="4">
    <source>
        <dbReference type="ARBA" id="ARBA00022692"/>
    </source>
</evidence>
<comment type="caution">
    <text evidence="11">The sequence shown here is derived from an EMBL/GenBank/DDBJ whole genome shotgun (WGS) entry which is preliminary data.</text>
</comment>